<sequence length="375" mass="40343">MDGHKLRALVVDDSAYNRQTIAAMLELDPGVEVIGRASNGKEALRMVFDLQPDVITLDLEMPEMDGFAFLRVLMAKRPLPVIVVSGHSERDHVFRALELGALDFIAKPGRHIGPDLRTIQEDLLAKLRVVRRLHVVRLLQRAQHLAEQRGERTTLEVPAFDSGRYEPQKRRGPPLGALGVAASTGGPPALQQLLCALPVTLPISILVAQHMPARFTRAFAARLDKICSFHVCEATDQQDLQSGVVYIAPGAANLEVDLGPNGPRVRVRPPRGGATIVPSGDLLFKTMSDLFGPRFCALILTGMGSDGREGAELARRVGATVLAEDPNTAVMPGMPAAAIDAGVVDEVLSLEELPVAIQRFADACRPKPPGSESAA</sequence>
<evidence type="ECO:0000313" key="11">
    <source>
        <dbReference type="Proteomes" id="UP001139031"/>
    </source>
</evidence>
<keyword evidence="1 5" id="KW-0963">Cytoplasm</keyword>
<dbReference type="Pfam" id="PF00072">
    <property type="entry name" value="Response_reg"/>
    <property type="match status" value="1"/>
</dbReference>
<evidence type="ECO:0000259" key="8">
    <source>
        <dbReference type="PROSITE" id="PS50110"/>
    </source>
</evidence>
<proteinExistence type="inferred from homology"/>
<keyword evidence="5 7" id="KW-0597">Phosphoprotein</keyword>
<evidence type="ECO:0000256" key="1">
    <source>
        <dbReference type="ARBA" id="ARBA00022490"/>
    </source>
</evidence>
<dbReference type="EC" id="3.1.1.61" evidence="5"/>
<keyword evidence="2 5" id="KW-0145">Chemotaxis</keyword>
<dbReference type="GO" id="GO:0008168">
    <property type="term" value="F:methyltransferase activity"/>
    <property type="evidence" value="ECO:0007669"/>
    <property type="project" value="UniProtKB-KW"/>
</dbReference>
<dbReference type="Gene3D" id="3.40.50.2300">
    <property type="match status" value="1"/>
</dbReference>
<dbReference type="Pfam" id="PF01339">
    <property type="entry name" value="CheB_methylest"/>
    <property type="match status" value="1"/>
</dbReference>
<accession>A0ABS7TXY5</accession>
<dbReference type="PANTHER" id="PTHR42872">
    <property type="entry name" value="PROTEIN-GLUTAMATE METHYLESTERASE/PROTEIN-GLUTAMINE GLUTAMINASE"/>
    <property type="match status" value="1"/>
</dbReference>
<dbReference type="RefSeq" id="WP_224194820.1">
    <property type="nucleotide sequence ID" value="NZ_JAIRAU010000039.1"/>
</dbReference>
<keyword evidence="3 5" id="KW-0378">Hydrolase</keyword>
<feature type="active site" evidence="5 6">
    <location>
        <position position="183"/>
    </location>
</feature>
<reference evidence="10" key="1">
    <citation type="submission" date="2021-08" db="EMBL/GenBank/DDBJ databases">
        <authorList>
            <person name="Stevens D.C."/>
        </authorList>
    </citation>
    <scope>NUCLEOTIDE SEQUENCE</scope>
    <source>
        <strain evidence="10">DSM 53165</strain>
    </source>
</reference>
<evidence type="ECO:0000256" key="6">
    <source>
        <dbReference type="PROSITE-ProRule" id="PRU00050"/>
    </source>
</evidence>
<feature type="active site" evidence="5 6">
    <location>
        <position position="306"/>
    </location>
</feature>
<dbReference type="PROSITE" id="PS50122">
    <property type="entry name" value="CHEB"/>
    <property type="match status" value="1"/>
</dbReference>
<evidence type="ECO:0000256" key="5">
    <source>
        <dbReference type="HAMAP-Rule" id="MF_00099"/>
    </source>
</evidence>
<comment type="catalytic activity">
    <reaction evidence="4 5">
        <text>[protein]-L-glutamate 5-O-methyl ester + H2O = L-glutamyl-[protein] + methanol + H(+)</text>
        <dbReference type="Rhea" id="RHEA:23236"/>
        <dbReference type="Rhea" id="RHEA-COMP:10208"/>
        <dbReference type="Rhea" id="RHEA-COMP:10311"/>
        <dbReference type="ChEBI" id="CHEBI:15377"/>
        <dbReference type="ChEBI" id="CHEBI:15378"/>
        <dbReference type="ChEBI" id="CHEBI:17790"/>
        <dbReference type="ChEBI" id="CHEBI:29973"/>
        <dbReference type="ChEBI" id="CHEBI:82795"/>
        <dbReference type="EC" id="3.1.1.61"/>
    </reaction>
</comment>
<keyword evidence="10" id="KW-0489">Methyltransferase</keyword>
<dbReference type="Proteomes" id="UP001139031">
    <property type="component" value="Unassembled WGS sequence"/>
</dbReference>
<evidence type="ECO:0000256" key="4">
    <source>
        <dbReference type="ARBA" id="ARBA00048267"/>
    </source>
</evidence>
<dbReference type="PIRSF" id="PIRSF000876">
    <property type="entry name" value="RR_chemtxs_CheB"/>
    <property type="match status" value="1"/>
</dbReference>
<dbReference type="InterPro" id="IPR011006">
    <property type="entry name" value="CheY-like_superfamily"/>
</dbReference>
<dbReference type="CDD" id="cd16432">
    <property type="entry name" value="CheB_Rec"/>
    <property type="match status" value="1"/>
</dbReference>
<dbReference type="NCBIfam" id="NF001965">
    <property type="entry name" value="PRK00742.1"/>
    <property type="match status" value="1"/>
</dbReference>
<dbReference type="SUPFAM" id="SSF52172">
    <property type="entry name" value="CheY-like"/>
    <property type="match status" value="1"/>
</dbReference>
<keyword evidence="11" id="KW-1185">Reference proteome</keyword>
<comment type="domain">
    <text evidence="5">Contains a C-terminal catalytic domain, and an N-terminal region which modulates catalytic activity.</text>
</comment>
<comment type="caution">
    <text evidence="10">The sequence shown here is derived from an EMBL/GenBank/DDBJ whole genome shotgun (WGS) entry which is preliminary data.</text>
</comment>
<organism evidence="10 11">
    <name type="scientific">Nannocystis pusilla</name>
    <dbReference type="NCBI Taxonomy" id="889268"/>
    <lineage>
        <taxon>Bacteria</taxon>
        <taxon>Pseudomonadati</taxon>
        <taxon>Myxococcota</taxon>
        <taxon>Polyangia</taxon>
        <taxon>Nannocystales</taxon>
        <taxon>Nannocystaceae</taxon>
        <taxon>Nannocystis</taxon>
    </lineage>
</organism>
<name>A0ABS7TXY5_9BACT</name>
<comment type="similarity">
    <text evidence="5">Belongs to the CheB family.</text>
</comment>
<feature type="domain" description="Response regulatory" evidence="8">
    <location>
        <begin position="7"/>
        <end position="122"/>
    </location>
</feature>
<evidence type="ECO:0000256" key="3">
    <source>
        <dbReference type="ARBA" id="ARBA00022801"/>
    </source>
</evidence>
<dbReference type="GO" id="GO:0032259">
    <property type="term" value="P:methylation"/>
    <property type="evidence" value="ECO:0007669"/>
    <property type="project" value="UniProtKB-KW"/>
</dbReference>
<dbReference type="InterPro" id="IPR001789">
    <property type="entry name" value="Sig_transdc_resp-reg_receiver"/>
</dbReference>
<dbReference type="SUPFAM" id="SSF52738">
    <property type="entry name" value="Methylesterase CheB, C-terminal domain"/>
    <property type="match status" value="1"/>
</dbReference>
<dbReference type="PANTHER" id="PTHR42872:SF6">
    <property type="entry name" value="PROTEIN-GLUTAMATE METHYLESTERASE_PROTEIN-GLUTAMINE GLUTAMINASE"/>
    <property type="match status" value="1"/>
</dbReference>
<dbReference type="HAMAP" id="MF_00099">
    <property type="entry name" value="CheB_chemtxs"/>
    <property type="match status" value="1"/>
</dbReference>
<dbReference type="PROSITE" id="PS50110">
    <property type="entry name" value="RESPONSE_REGULATORY"/>
    <property type="match status" value="1"/>
</dbReference>
<dbReference type="InterPro" id="IPR035909">
    <property type="entry name" value="CheB_C"/>
</dbReference>
<dbReference type="Gene3D" id="3.40.50.180">
    <property type="entry name" value="Methylesterase CheB, C-terminal domain"/>
    <property type="match status" value="1"/>
</dbReference>
<dbReference type="CDD" id="cd17541">
    <property type="entry name" value="REC_CheB-like"/>
    <property type="match status" value="1"/>
</dbReference>
<comment type="subcellular location">
    <subcellularLocation>
        <location evidence="5">Cytoplasm</location>
    </subcellularLocation>
</comment>
<feature type="modified residue" description="4-aspartylphosphate" evidence="5 7">
    <location>
        <position position="58"/>
    </location>
</feature>
<protein>
    <recommendedName>
        <fullName evidence="5">Protein-glutamate methylesterase/protein-glutamine glutaminase</fullName>
        <ecNumber evidence="5">3.1.1.61</ecNumber>
        <ecNumber evidence="5">3.5.1.44</ecNumber>
    </recommendedName>
</protein>
<comment type="function">
    <text evidence="5">Involved in chemotaxis. Part of a chemotaxis signal transduction system that modulates chemotaxis in response to various stimuli. Catalyzes the demethylation of specific methylglutamate residues introduced into the chemoreceptors (methyl-accepting chemotaxis proteins or MCP) by CheR. Also mediates the irreversible deamidation of specific glutamine residues to glutamic acid.</text>
</comment>
<keyword evidence="10" id="KW-0808">Transferase</keyword>
<dbReference type="EMBL" id="JAIRAU010000039">
    <property type="protein sequence ID" value="MBZ5713073.1"/>
    <property type="molecule type" value="Genomic_DNA"/>
</dbReference>
<feature type="active site" evidence="5 6">
    <location>
        <position position="210"/>
    </location>
</feature>
<evidence type="ECO:0000256" key="2">
    <source>
        <dbReference type="ARBA" id="ARBA00022500"/>
    </source>
</evidence>
<comment type="PTM">
    <text evidence="5">Phosphorylated by CheA. Phosphorylation of the N-terminal regulatory domain activates the methylesterase activity.</text>
</comment>
<evidence type="ECO:0000313" key="10">
    <source>
        <dbReference type="EMBL" id="MBZ5713073.1"/>
    </source>
</evidence>
<evidence type="ECO:0000259" key="9">
    <source>
        <dbReference type="PROSITE" id="PS50122"/>
    </source>
</evidence>
<dbReference type="SMART" id="SM00448">
    <property type="entry name" value="REC"/>
    <property type="match status" value="1"/>
</dbReference>
<dbReference type="EC" id="3.5.1.44" evidence="5"/>
<evidence type="ECO:0000256" key="7">
    <source>
        <dbReference type="PROSITE-ProRule" id="PRU00169"/>
    </source>
</evidence>
<gene>
    <name evidence="5 10" type="primary">cheB</name>
    <name evidence="10" type="ORF">K7C98_27885</name>
</gene>
<feature type="domain" description="CheB-type methylesterase" evidence="9">
    <location>
        <begin position="174"/>
        <end position="364"/>
    </location>
</feature>
<dbReference type="GO" id="GO:0008984">
    <property type="term" value="F:protein-glutamate methylesterase activity"/>
    <property type="evidence" value="ECO:0007669"/>
    <property type="project" value="UniProtKB-EC"/>
</dbReference>
<dbReference type="InterPro" id="IPR000673">
    <property type="entry name" value="Sig_transdc_resp-reg_Me-estase"/>
</dbReference>
<comment type="catalytic activity">
    <reaction evidence="5">
        <text>L-glutaminyl-[protein] + H2O = L-glutamyl-[protein] + NH4(+)</text>
        <dbReference type="Rhea" id="RHEA:16441"/>
        <dbReference type="Rhea" id="RHEA-COMP:10207"/>
        <dbReference type="Rhea" id="RHEA-COMP:10208"/>
        <dbReference type="ChEBI" id="CHEBI:15377"/>
        <dbReference type="ChEBI" id="CHEBI:28938"/>
        <dbReference type="ChEBI" id="CHEBI:29973"/>
        <dbReference type="ChEBI" id="CHEBI:30011"/>
        <dbReference type="EC" id="3.5.1.44"/>
    </reaction>
</comment>
<dbReference type="InterPro" id="IPR008248">
    <property type="entry name" value="CheB-like"/>
</dbReference>